<evidence type="ECO:0000313" key="2">
    <source>
        <dbReference type="Proteomes" id="UP001403385"/>
    </source>
</evidence>
<reference evidence="1 2" key="1">
    <citation type="submission" date="2024-04" db="EMBL/GenBank/DDBJ databases">
        <title>Novel genus in family Flammeovirgaceae.</title>
        <authorList>
            <person name="Nguyen T.H."/>
            <person name="Vuong T.Q."/>
            <person name="Le H."/>
            <person name="Kim S.-G."/>
        </authorList>
    </citation>
    <scope>NUCLEOTIDE SEQUENCE [LARGE SCALE GENOMIC DNA]</scope>
    <source>
        <strain evidence="1 2">JCM 23209</strain>
    </source>
</reference>
<evidence type="ECO:0000313" key="1">
    <source>
        <dbReference type="EMBL" id="MEN7547352.1"/>
    </source>
</evidence>
<dbReference type="EMBL" id="JBDKWZ010000002">
    <property type="protein sequence ID" value="MEN7547352.1"/>
    <property type="molecule type" value="Genomic_DNA"/>
</dbReference>
<keyword evidence="2" id="KW-1185">Reference proteome</keyword>
<gene>
    <name evidence="1" type="ORF">AAG747_05510</name>
</gene>
<dbReference type="RefSeq" id="WP_346820135.1">
    <property type="nucleotide sequence ID" value="NZ_JBDKWZ010000002.1"/>
</dbReference>
<comment type="caution">
    <text evidence="1">The sequence shown here is derived from an EMBL/GenBank/DDBJ whole genome shotgun (WGS) entry which is preliminary data.</text>
</comment>
<accession>A0AAW9RUP1</accession>
<organism evidence="1 2">
    <name type="scientific">Rapidithrix thailandica</name>
    <dbReference type="NCBI Taxonomy" id="413964"/>
    <lineage>
        <taxon>Bacteria</taxon>
        <taxon>Pseudomonadati</taxon>
        <taxon>Bacteroidota</taxon>
        <taxon>Cytophagia</taxon>
        <taxon>Cytophagales</taxon>
        <taxon>Flammeovirgaceae</taxon>
        <taxon>Rapidithrix</taxon>
    </lineage>
</organism>
<dbReference type="Proteomes" id="UP001403385">
    <property type="component" value="Unassembled WGS sequence"/>
</dbReference>
<name>A0AAW9RUP1_9BACT</name>
<dbReference type="AlphaFoldDB" id="A0AAW9RUP1"/>
<sequence>MNYELKISNAVEDNGKIDLARLASIAESINKIAEGALQIRLKGISVTKGRKKESLKRSLKVTLSGIEKGSTVLKLESEKFKDTLNHIQLDIFRSESQVDLQEQTPISLFVSSFKEVTEKNGESELLDKTLLKELKSFKKAFLNENESFIISNEGSFDSLELDKKSFDKINILEEETPSPEPVILNGIVEELKYSKLRVKIITTDGTINGFLSDDLSAEDISPYWGKEITITGINHYKSNKTSVIEIRKIHEPSSGDSYFSKKSKKSLSVEDQIKNQAERKSTNRLSEIIGKWPDEEKFEDLVKML</sequence>
<proteinExistence type="predicted"/>
<protein>
    <submittedName>
        <fullName evidence="1">Uncharacterized protein</fullName>
    </submittedName>
</protein>